<evidence type="ECO:0000313" key="1">
    <source>
        <dbReference type="EMBL" id="CAB3800613.1"/>
    </source>
</evidence>
<dbReference type="Proteomes" id="UP000494365">
    <property type="component" value="Unassembled WGS sequence"/>
</dbReference>
<dbReference type="EMBL" id="CADIKK010000028">
    <property type="protein sequence ID" value="CAB3800613.1"/>
    <property type="molecule type" value="Genomic_DNA"/>
</dbReference>
<name>A0A6S7BVN7_9BURK</name>
<accession>A0A6S7BVN7</accession>
<protein>
    <submittedName>
        <fullName evidence="1">Uncharacterized protein</fullName>
    </submittedName>
</protein>
<gene>
    <name evidence="1" type="ORF">LMG28614_05227</name>
</gene>
<dbReference type="AlphaFoldDB" id="A0A6S7BVN7"/>
<proteinExistence type="predicted"/>
<sequence>MNVHGITVTDFGVSDSEGMNVVVPGDVPLARVIADGAYYSV</sequence>
<evidence type="ECO:0000313" key="2">
    <source>
        <dbReference type="Proteomes" id="UP000494365"/>
    </source>
</evidence>
<keyword evidence="2" id="KW-1185">Reference proteome</keyword>
<organism evidence="1 2">
    <name type="scientific">Paraburkholderia ultramafica</name>
    <dbReference type="NCBI Taxonomy" id="1544867"/>
    <lineage>
        <taxon>Bacteria</taxon>
        <taxon>Pseudomonadati</taxon>
        <taxon>Pseudomonadota</taxon>
        <taxon>Betaproteobacteria</taxon>
        <taxon>Burkholderiales</taxon>
        <taxon>Burkholderiaceae</taxon>
        <taxon>Paraburkholderia</taxon>
    </lineage>
</organism>
<reference evidence="1 2" key="1">
    <citation type="submission" date="2020-04" db="EMBL/GenBank/DDBJ databases">
        <authorList>
            <person name="De Canck E."/>
        </authorList>
    </citation>
    <scope>NUCLEOTIDE SEQUENCE [LARGE SCALE GENOMIC DNA]</scope>
    <source>
        <strain evidence="1 2">LMG 28614</strain>
    </source>
</reference>